<proteinExistence type="predicted"/>
<dbReference type="EMBL" id="BBIO01000010">
    <property type="protein sequence ID" value="GAK45630.1"/>
    <property type="molecule type" value="Genomic_DNA"/>
</dbReference>
<dbReference type="STRING" id="1333998.M2A_2129"/>
<keyword evidence="2" id="KW-0732">Signal</keyword>
<dbReference type="PANTHER" id="PTHR46928">
    <property type="entry name" value="MESENCHYME-SPECIFIC CELL SURFACE GLYCOPROTEIN"/>
    <property type="match status" value="1"/>
</dbReference>
<evidence type="ECO:0000313" key="5">
    <source>
        <dbReference type="Proteomes" id="UP000028702"/>
    </source>
</evidence>
<dbReference type="InterPro" id="IPR011044">
    <property type="entry name" value="Quino_amine_DH_bsu"/>
</dbReference>
<dbReference type="Proteomes" id="UP000028702">
    <property type="component" value="Unassembled WGS sequence"/>
</dbReference>
<dbReference type="InterPro" id="IPR052956">
    <property type="entry name" value="Mesenchyme-surface_protein"/>
</dbReference>
<feature type="compositionally biased region" description="Basic and acidic residues" evidence="1">
    <location>
        <begin position="403"/>
        <end position="413"/>
    </location>
</feature>
<dbReference type="AlphaFoldDB" id="A0A081BC62"/>
<dbReference type="SUPFAM" id="SSF50969">
    <property type="entry name" value="YVTN repeat-like/Quinoprotein amine dehydrogenase"/>
    <property type="match status" value="1"/>
</dbReference>
<organism evidence="4 5">
    <name type="scientific">Tepidicaulis marinus</name>
    <dbReference type="NCBI Taxonomy" id="1333998"/>
    <lineage>
        <taxon>Bacteria</taxon>
        <taxon>Pseudomonadati</taxon>
        <taxon>Pseudomonadota</taxon>
        <taxon>Alphaproteobacteria</taxon>
        <taxon>Hyphomicrobiales</taxon>
        <taxon>Parvibaculaceae</taxon>
        <taxon>Tepidicaulis</taxon>
    </lineage>
</organism>
<keyword evidence="5" id="KW-1185">Reference proteome</keyword>
<gene>
    <name evidence="4" type="ORF">M2A_2129</name>
</gene>
<evidence type="ECO:0000256" key="1">
    <source>
        <dbReference type="SAM" id="MobiDB-lite"/>
    </source>
</evidence>
<dbReference type="NCBIfam" id="NF038117">
    <property type="entry name" value="choice_anch_I"/>
    <property type="match status" value="1"/>
</dbReference>
<feature type="chain" id="PRO_5001755047" evidence="2">
    <location>
        <begin position="22"/>
        <end position="510"/>
    </location>
</feature>
<feature type="signal peptide" evidence="2">
    <location>
        <begin position="1"/>
        <end position="21"/>
    </location>
</feature>
<dbReference type="eggNOG" id="COG3391">
    <property type="taxonomic scope" value="Bacteria"/>
</dbReference>
<dbReference type="SUPFAM" id="SSF50998">
    <property type="entry name" value="Quinoprotein alcohol dehydrogenase-like"/>
    <property type="match status" value="1"/>
</dbReference>
<protein>
    <submittedName>
        <fullName evidence="4">Alkaline phosphatase</fullName>
    </submittedName>
</protein>
<comment type="caution">
    <text evidence="4">The sequence shown here is derived from an EMBL/GenBank/DDBJ whole genome shotgun (WGS) entry which is preliminary data.</text>
</comment>
<name>A0A081BC62_9HYPH</name>
<feature type="region of interest" description="Disordered" evidence="1">
    <location>
        <begin position="392"/>
        <end position="418"/>
    </location>
</feature>
<accession>A0A081BC62</accession>
<sequence length="510" mass="53391">MSTARALAIMAALCLPAPAFAADAVQLNLLGTYKTGIFDEGAAEIVAYEPAGKRLYVVNADAKVVDILDLANPAGPVKAGVLNAKAHGKKANSVAVHGGLIAVAVAADPDQEPGKVVFFTSEGKEAGAVEVGAGPDMVTFTPDGAYVLVANEGEPSDDYKTDPEGSVSIIKVADKSVRTAGFGAFSRDKLPDGMRMGHPSASFAQDVEPEYIAVSPDSRTAYVTLQENNAIAIVDIASAKVTKVFGLGYQDHSKIAFDPSNKDGGARLGTWPVWGMYMPDSIAAYEAGGKTYLVTANEGDSREYEAFEDEARIKDVALDPAAFPNAEELQAKSNLGRLKISPLSSDADGDGKIEKLMAFGSRSFSIWDEAGNQVFDSRSDFEKITAERLGVNFNSTNDENDSGDNRSDDKGPEPEGVTVGKVGAKTYAFIGLERAGGIMVYDVTVPAAARFAGYVNNRDFAGDPKAGTAGDLAPEGLAFISADVSPNGKPLLAVGNEVSGTTSIYEVMVK</sequence>
<dbReference type="Gene3D" id="2.130.10.10">
    <property type="entry name" value="YVTN repeat-like/Quinoprotein amine dehydrogenase"/>
    <property type="match status" value="1"/>
</dbReference>
<dbReference type="InterPro" id="IPR011047">
    <property type="entry name" value="Quinoprotein_ADH-like_sf"/>
</dbReference>
<evidence type="ECO:0000256" key="2">
    <source>
        <dbReference type="SAM" id="SignalP"/>
    </source>
</evidence>
<evidence type="ECO:0000259" key="3">
    <source>
        <dbReference type="Pfam" id="PF22494"/>
    </source>
</evidence>
<dbReference type="Pfam" id="PF22494">
    <property type="entry name" value="choice_anch_I"/>
    <property type="match status" value="1"/>
</dbReference>
<reference evidence="4 5" key="1">
    <citation type="submission" date="2014-07" db="EMBL/GenBank/DDBJ databases">
        <title>Tepidicaulis marinum gen. nov., sp. nov., a novel marine bacterium denitrifying nitrate to nitrous oxide strictly under microaerobic conditions.</title>
        <authorList>
            <person name="Takeuchi M."/>
            <person name="Yamagishi T."/>
            <person name="Kamagata Y."/>
            <person name="Oshima K."/>
            <person name="Hattori M."/>
            <person name="Katayama T."/>
            <person name="Hanada S."/>
            <person name="Tamaki H."/>
            <person name="Marumo K."/>
            <person name="Maeda H."/>
            <person name="Nedachi M."/>
            <person name="Iwasaki W."/>
            <person name="Suwa Y."/>
            <person name="Sakata S."/>
        </authorList>
    </citation>
    <scope>NUCLEOTIDE SEQUENCE [LARGE SCALE GENOMIC DNA]</scope>
    <source>
        <strain evidence="4 5">MA2</strain>
    </source>
</reference>
<dbReference type="RefSeq" id="WP_052379400.1">
    <property type="nucleotide sequence ID" value="NZ_BBIO01000010.1"/>
</dbReference>
<evidence type="ECO:0000313" key="4">
    <source>
        <dbReference type="EMBL" id="GAK45630.1"/>
    </source>
</evidence>
<dbReference type="PANTHER" id="PTHR46928:SF1">
    <property type="entry name" value="MESENCHYME-SPECIFIC CELL SURFACE GLYCOPROTEIN"/>
    <property type="match status" value="1"/>
</dbReference>
<dbReference type="InterPro" id="IPR055188">
    <property type="entry name" value="Choice_anch_I"/>
</dbReference>
<feature type="domain" description="Choice-of-anchor I" evidence="3">
    <location>
        <begin position="39"/>
        <end position="507"/>
    </location>
</feature>
<dbReference type="InterPro" id="IPR015943">
    <property type="entry name" value="WD40/YVTN_repeat-like_dom_sf"/>
</dbReference>